<feature type="compositionally biased region" description="Polar residues" evidence="1">
    <location>
        <begin position="9"/>
        <end position="20"/>
    </location>
</feature>
<organism evidence="2 3">
    <name type="scientific">Candidatus Marsarchaeota G2 archaeon OSP_D</name>
    <dbReference type="NCBI Taxonomy" id="1978157"/>
    <lineage>
        <taxon>Archaea</taxon>
        <taxon>Candidatus Marsarchaeota</taxon>
        <taxon>Candidatus Marsarchaeota group 2</taxon>
    </lineage>
</organism>
<gene>
    <name evidence="2" type="ORF">B9Q03_10540</name>
</gene>
<reference evidence="2 3" key="1">
    <citation type="submission" date="2017-04" db="EMBL/GenBank/DDBJ databases">
        <title>Novel microbial lineages endemic to geothermal iron-oxide mats fill important gaps in the evolutionary history of Archaea.</title>
        <authorList>
            <person name="Jay Z.J."/>
            <person name="Beam J.P."/>
            <person name="Dlakic M."/>
            <person name="Rusch D.B."/>
            <person name="Kozubal M.A."/>
            <person name="Inskeep W.P."/>
        </authorList>
    </citation>
    <scope>NUCLEOTIDE SEQUENCE [LARGE SCALE GENOMIC DNA]</scope>
    <source>
        <strain evidence="2">OSP_D</strain>
    </source>
</reference>
<comment type="caution">
    <text evidence="2">The sequence shown here is derived from an EMBL/GenBank/DDBJ whole genome shotgun (WGS) entry which is preliminary data.</text>
</comment>
<proteinExistence type="predicted"/>
<feature type="compositionally biased region" description="Basic residues" evidence="1">
    <location>
        <begin position="139"/>
        <end position="152"/>
    </location>
</feature>
<feature type="region of interest" description="Disordered" evidence="1">
    <location>
        <begin position="133"/>
        <end position="152"/>
    </location>
</feature>
<evidence type="ECO:0000313" key="3">
    <source>
        <dbReference type="Proteomes" id="UP000240322"/>
    </source>
</evidence>
<name>A0A2R6AM78_9ARCH</name>
<accession>A0A2R6AM78</accession>
<feature type="region of interest" description="Disordered" evidence="1">
    <location>
        <begin position="1"/>
        <end position="31"/>
    </location>
</feature>
<dbReference type="Proteomes" id="UP000240322">
    <property type="component" value="Unassembled WGS sequence"/>
</dbReference>
<dbReference type="AlphaFoldDB" id="A0A2R6AM78"/>
<dbReference type="EMBL" id="NEXE01000162">
    <property type="protein sequence ID" value="PSN87453.1"/>
    <property type="molecule type" value="Genomic_DNA"/>
</dbReference>
<sequence>MNGEMDVRTSAQTRTVTGATASVEAPPQPSVKTHWEPRLRVKRITTHSKFLYFNTTLRLLALLAHAERKGYITLIDVRKLYSLNKRSRKAYGFLYNAVANGYFGRVGPRGRGDTAYTLTEKGAEALAVAREILGTPSKTGKRGKRTRKSGTR</sequence>
<evidence type="ECO:0000256" key="1">
    <source>
        <dbReference type="SAM" id="MobiDB-lite"/>
    </source>
</evidence>
<protein>
    <submittedName>
        <fullName evidence="2">Uncharacterized protein</fullName>
    </submittedName>
</protein>
<evidence type="ECO:0000313" key="2">
    <source>
        <dbReference type="EMBL" id="PSN87453.1"/>
    </source>
</evidence>